<comment type="caution">
    <text evidence="4">The sequence shown here is derived from an EMBL/GenBank/DDBJ whole genome shotgun (WGS) entry which is preliminary data.</text>
</comment>
<proteinExistence type="predicted"/>
<accession>A0A814U728</accession>
<evidence type="ECO:0000256" key="2">
    <source>
        <dbReference type="SAM" id="SignalP"/>
    </source>
</evidence>
<feature type="chain" id="PRO_5036410890" evidence="2">
    <location>
        <begin position="23"/>
        <end position="234"/>
    </location>
</feature>
<evidence type="ECO:0000313" key="6">
    <source>
        <dbReference type="EMBL" id="CAF3933307.1"/>
    </source>
</evidence>
<feature type="compositionally biased region" description="Polar residues" evidence="1">
    <location>
        <begin position="174"/>
        <end position="186"/>
    </location>
</feature>
<organism evidence="4 7">
    <name type="scientific">Didymodactylos carnosus</name>
    <dbReference type="NCBI Taxonomy" id="1234261"/>
    <lineage>
        <taxon>Eukaryota</taxon>
        <taxon>Metazoa</taxon>
        <taxon>Spiralia</taxon>
        <taxon>Gnathifera</taxon>
        <taxon>Rotifera</taxon>
        <taxon>Eurotatoria</taxon>
        <taxon>Bdelloidea</taxon>
        <taxon>Philodinida</taxon>
        <taxon>Philodinidae</taxon>
        <taxon>Didymodactylos</taxon>
    </lineage>
</organism>
<dbReference type="AlphaFoldDB" id="A0A814U728"/>
<dbReference type="EMBL" id="CAJNOQ010007468">
    <property type="protein sequence ID" value="CAF1169638.1"/>
    <property type="molecule type" value="Genomic_DNA"/>
</dbReference>
<reference evidence="4" key="1">
    <citation type="submission" date="2021-02" db="EMBL/GenBank/DDBJ databases">
        <authorList>
            <person name="Nowell W R."/>
        </authorList>
    </citation>
    <scope>NUCLEOTIDE SEQUENCE</scope>
</reference>
<dbReference type="Proteomes" id="UP000677228">
    <property type="component" value="Unassembled WGS sequence"/>
</dbReference>
<dbReference type="OrthoDB" id="10059465at2759"/>
<feature type="compositionally biased region" description="Low complexity" evidence="1">
    <location>
        <begin position="159"/>
        <end position="173"/>
    </location>
</feature>
<feature type="region of interest" description="Disordered" evidence="1">
    <location>
        <begin position="159"/>
        <end position="186"/>
    </location>
</feature>
<feature type="region of interest" description="Disordered" evidence="1">
    <location>
        <begin position="97"/>
        <end position="117"/>
    </location>
</feature>
<feature type="region of interest" description="Disordered" evidence="1">
    <location>
        <begin position="58"/>
        <end position="83"/>
    </location>
</feature>
<keyword evidence="7" id="KW-1185">Reference proteome</keyword>
<evidence type="ECO:0000313" key="7">
    <source>
        <dbReference type="Proteomes" id="UP000663829"/>
    </source>
</evidence>
<feature type="compositionally biased region" description="Polar residues" evidence="1">
    <location>
        <begin position="97"/>
        <end position="111"/>
    </location>
</feature>
<evidence type="ECO:0000313" key="4">
    <source>
        <dbReference type="EMBL" id="CAF1169638.1"/>
    </source>
</evidence>
<dbReference type="EMBL" id="CAJOBA010012354">
    <property type="protein sequence ID" value="CAF3874853.1"/>
    <property type="molecule type" value="Genomic_DNA"/>
</dbReference>
<dbReference type="EMBL" id="CAJOBC010007466">
    <property type="protein sequence ID" value="CAF3933307.1"/>
    <property type="molecule type" value="Genomic_DNA"/>
</dbReference>
<name>A0A814U728_9BILA</name>
<gene>
    <name evidence="4" type="ORF">GPM918_LOCUS22112</name>
    <name evidence="3" type="ORF">OVA965_LOCUS19668</name>
    <name evidence="6" type="ORF">SRO942_LOCUS22105</name>
    <name evidence="5" type="ORF">TMI583_LOCUS19779</name>
</gene>
<dbReference type="Proteomes" id="UP000663829">
    <property type="component" value="Unassembled WGS sequence"/>
</dbReference>
<keyword evidence="2" id="KW-0732">Signal</keyword>
<dbReference type="Proteomes" id="UP000682733">
    <property type="component" value="Unassembled WGS sequence"/>
</dbReference>
<evidence type="ECO:0000313" key="5">
    <source>
        <dbReference type="EMBL" id="CAF3874853.1"/>
    </source>
</evidence>
<protein>
    <submittedName>
        <fullName evidence="4">Uncharacterized protein</fullName>
    </submittedName>
</protein>
<feature type="signal peptide" evidence="2">
    <location>
        <begin position="1"/>
        <end position="22"/>
    </location>
</feature>
<evidence type="ECO:0000256" key="1">
    <source>
        <dbReference type="SAM" id="MobiDB-lite"/>
    </source>
</evidence>
<sequence length="234" mass="26541">MFIDFVTFIVLLSSMLQQSVSSTPVKSMSAHIRYTDYPLATSSSLAEPLLPRMYSKHNSVFDNPNDDDLTGLGGGGGQQHQKQAWINSDAEQVYLETSSHSDGNYLSNSNDFRQDEQQQKQPYLLLTKMPEYSNMLYGSYSSTRKVYSPVKHQKRSYNFNNNNNNENTDTSNNLSQNPFASLASNYSPHMGPRLSPSLKQMIDTNPFARAWLGLLLKKIVQEQPVPYIFKYGKK</sequence>
<dbReference type="EMBL" id="CAJNOK010010196">
    <property type="protein sequence ID" value="CAF1108918.1"/>
    <property type="molecule type" value="Genomic_DNA"/>
</dbReference>
<dbReference type="Proteomes" id="UP000681722">
    <property type="component" value="Unassembled WGS sequence"/>
</dbReference>
<evidence type="ECO:0000313" key="3">
    <source>
        <dbReference type="EMBL" id="CAF1108918.1"/>
    </source>
</evidence>